<gene>
    <name evidence="9" type="ORF">FOA19_09320</name>
</gene>
<dbReference type="InterPro" id="IPR013656">
    <property type="entry name" value="PAS_4"/>
</dbReference>
<dbReference type="Pfam" id="PF08447">
    <property type="entry name" value="PAS_3"/>
    <property type="match status" value="1"/>
</dbReference>
<dbReference type="SUPFAM" id="SSF55874">
    <property type="entry name" value="ATPase domain of HSP90 chaperone/DNA topoisomerase II/histidine kinase"/>
    <property type="match status" value="1"/>
</dbReference>
<proteinExistence type="predicted"/>
<dbReference type="PANTHER" id="PTHR43304">
    <property type="entry name" value="PHYTOCHROME-LIKE PROTEIN CPH1"/>
    <property type="match status" value="1"/>
</dbReference>
<evidence type="ECO:0000256" key="3">
    <source>
        <dbReference type="ARBA" id="ARBA00022553"/>
    </source>
</evidence>
<dbReference type="InterPro" id="IPR035965">
    <property type="entry name" value="PAS-like_dom_sf"/>
</dbReference>
<dbReference type="SMART" id="SM00091">
    <property type="entry name" value="PAS"/>
    <property type="match status" value="4"/>
</dbReference>
<dbReference type="Pfam" id="PF08448">
    <property type="entry name" value="PAS_4"/>
    <property type="match status" value="1"/>
</dbReference>
<dbReference type="EMBL" id="VKKY01000002">
    <property type="protein sequence ID" value="KAA3437509.1"/>
    <property type="molecule type" value="Genomic_DNA"/>
</dbReference>
<comment type="catalytic activity">
    <reaction evidence="1">
        <text>ATP + protein L-histidine = ADP + protein N-phospho-L-histidine.</text>
        <dbReference type="EC" id="2.7.13.3"/>
    </reaction>
</comment>
<dbReference type="NCBIfam" id="TIGR00229">
    <property type="entry name" value="sensory_box"/>
    <property type="match status" value="3"/>
</dbReference>
<dbReference type="CDD" id="cd00130">
    <property type="entry name" value="PAS"/>
    <property type="match status" value="2"/>
</dbReference>
<feature type="domain" description="Histidine kinase" evidence="6">
    <location>
        <begin position="553"/>
        <end position="771"/>
    </location>
</feature>
<dbReference type="SMART" id="SM00387">
    <property type="entry name" value="HATPase_c"/>
    <property type="match status" value="1"/>
</dbReference>
<dbReference type="OrthoDB" id="9766459at2"/>
<dbReference type="InterPro" id="IPR000014">
    <property type="entry name" value="PAS"/>
</dbReference>
<evidence type="ECO:0000313" key="10">
    <source>
        <dbReference type="Proteomes" id="UP000324133"/>
    </source>
</evidence>
<feature type="domain" description="PAC" evidence="8">
    <location>
        <begin position="483"/>
        <end position="535"/>
    </location>
</feature>
<dbReference type="InterPro" id="IPR013655">
    <property type="entry name" value="PAS_fold_3"/>
</dbReference>
<dbReference type="FunFam" id="3.30.450.20:FF:000099">
    <property type="entry name" value="Sensory box sensor histidine kinase"/>
    <property type="match status" value="1"/>
</dbReference>
<dbReference type="SMART" id="SM00086">
    <property type="entry name" value="PAC"/>
    <property type="match status" value="4"/>
</dbReference>
<dbReference type="Pfam" id="PF02518">
    <property type="entry name" value="HATPase_c"/>
    <property type="match status" value="1"/>
</dbReference>
<sequence>MSLEDSSARPENALDYKTIFKAMPGSFLVAQPNPPHFTILEVSDDFLHTAGKERHHVIGRSVFEVFPENPQENAATGPSTLKESFHKALASKKPDHMPIVRYDVPNIDGQFEERYWAACNKPVLNEEGEVRYLIHSTSDITDQVLTSHKIEETESRFRHMVEQAPVAFALTRGADVVIESVNAPMVRLMGKEKTEEVLGKKMIDVLPEVENQPILAIAKNVVQTGDAFRGNEVPVDLQEGDILKKHYVNVSYTPLIEAGKITGVIHVAQDVTEQVLARQKVEASQEELRRFKFMADQAQDSFVLMREDGSFAYLNKNALEIWGYSEKEAPGLRVPAVDPVYQEDMFKQLFAKAQKETIPQFETLHRRKDGHIFPVEARVVGLLLDGEPHLLAITRDITVRKEMEAALKESEERFRIMADAAPNMVWAISPEAELTYVNTSFLSFLGIGYETALRDNWIPYVHPDDVNIAIKTLGGAIQNQGIFTIEHRMRRQDGVYRWLLSQGAPSYLPNGDIYSYIGSSIDITDLKQAEEALAQKNTQLVRTNTDLDNFVYTASHDLRSPITTIEALIGFLKDELTDTDCLNSETESILNRVITSMSRLQRTIQDLTNISRLQNTNPENLLEESINVQEVYEDIKADLVASNSTQPCHIHTNFQVPQLRFSKKNFRSILYNLLSNALKYQSPDRECSIQIQTRLEEQHVVLEMKDNGLGLPAHQQEQLFTMFRRFHDHVEGTGVGLFMVKRIVENNKGRIEVDSKEGQGTEFRVYLPVAD</sequence>
<dbReference type="CDD" id="cd00082">
    <property type="entry name" value="HisKA"/>
    <property type="match status" value="1"/>
</dbReference>
<dbReference type="InterPro" id="IPR004358">
    <property type="entry name" value="Sig_transdc_His_kin-like_C"/>
</dbReference>
<feature type="domain" description="PAS" evidence="7">
    <location>
        <begin position="410"/>
        <end position="480"/>
    </location>
</feature>
<evidence type="ECO:0000256" key="2">
    <source>
        <dbReference type="ARBA" id="ARBA00012438"/>
    </source>
</evidence>
<dbReference type="AlphaFoldDB" id="A0A5B6TAN4"/>
<dbReference type="SUPFAM" id="SSF55785">
    <property type="entry name" value="PYP-like sensor domain (PAS domain)"/>
    <property type="match status" value="4"/>
</dbReference>
<dbReference type="PROSITE" id="PS50112">
    <property type="entry name" value="PAS"/>
    <property type="match status" value="2"/>
</dbReference>
<evidence type="ECO:0000256" key="1">
    <source>
        <dbReference type="ARBA" id="ARBA00000085"/>
    </source>
</evidence>
<dbReference type="Pfam" id="PF13426">
    <property type="entry name" value="PAS_9"/>
    <property type="match status" value="2"/>
</dbReference>
<dbReference type="PRINTS" id="PR00344">
    <property type="entry name" value="BCTRLSENSOR"/>
</dbReference>
<dbReference type="Gene3D" id="1.10.287.130">
    <property type="match status" value="1"/>
</dbReference>
<comment type="caution">
    <text evidence="9">The sequence shown here is derived from an EMBL/GenBank/DDBJ whole genome shotgun (WGS) entry which is preliminary data.</text>
</comment>
<dbReference type="SMART" id="SM00388">
    <property type="entry name" value="HisKA"/>
    <property type="match status" value="1"/>
</dbReference>
<dbReference type="InterPro" id="IPR036097">
    <property type="entry name" value="HisK_dim/P_sf"/>
</dbReference>
<dbReference type="InterPro" id="IPR005467">
    <property type="entry name" value="His_kinase_dom"/>
</dbReference>
<dbReference type="SUPFAM" id="SSF47384">
    <property type="entry name" value="Homodimeric domain of signal transducing histidine kinase"/>
    <property type="match status" value="1"/>
</dbReference>
<accession>A0A5B6TAN4</accession>
<evidence type="ECO:0000259" key="7">
    <source>
        <dbReference type="PROSITE" id="PS50112"/>
    </source>
</evidence>
<dbReference type="EC" id="2.7.13.3" evidence="2"/>
<dbReference type="InterPro" id="IPR052162">
    <property type="entry name" value="Sensor_kinase/Photoreceptor"/>
</dbReference>
<dbReference type="PANTHER" id="PTHR43304:SF1">
    <property type="entry name" value="PAC DOMAIN-CONTAINING PROTEIN"/>
    <property type="match status" value="1"/>
</dbReference>
<keyword evidence="4" id="KW-0808">Transferase</keyword>
<dbReference type="InterPro" id="IPR000700">
    <property type="entry name" value="PAS-assoc_C"/>
</dbReference>
<dbReference type="Gene3D" id="3.30.565.10">
    <property type="entry name" value="Histidine kinase-like ATPase, C-terminal domain"/>
    <property type="match status" value="1"/>
</dbReference>
<organism evidence="9 10">
    <name type="scientific">Rufibacter hautae</name>
    <dbReference type="NCBI Taxonomy" id="2595005"/>
    <lineage>
        <taxon>Bacteria</taxon>
        <taxon>Pseudomonadati</taxon>
        <taxon>Bacteroidota</taxon>
        <taxon>Cytophagia</taxon>
        <taxon>Cytophagales</taxon>
        <taxon>Hymenobacteraceae</taxon>
        <taxon>Rufibacter</taxon>
    </lineage>
</organism>
<reference evidence="9 10" key="1">
    <citation type="submission" date="2019-07" db="EMBL/GenBank/DDBJ databases">
        <title>Rufibacter sp. nov., isolated from lake sediment.</title>
        <authorList>
            <person name="Qu J.-H."/>
        </authorList>
    </citation>
    <scope>NUCLEOTIDE SEQUENCE [LARGE SCALE GENOMIC DNA]</scope>
    <source>
        <strain evidence="9 10">NBS58-1</strain>
    </source>
</reference>
<keyword evidence="3" id="KW-0597">Phosphoprotein</keyword>
<dbReference type="Gene3D" id="3.30.450.20">
    <property type="entry name" value="PAS domain"/>
    <property type="match status" value="4"/>
</dbReference>
<evidence type="ECO:0000259" key="6">
    <source>
        <dbReference type="PROSITE" id="PS50109"/>
    </source>
</evidence>
<dbReference type="InterPro" id="IPR001610">
    <property type="entry name" value="PAC"/>
</dbReference>
<dbReference type="InterPro" id="IPR036890">
    <property type="entry name" value="HATPase_C_sf"/>
</dbReference>
<keyword evidence="10" id="KW-1185">Reference proteome</keyword>
<dbReference type="PROSITE" id="PS50109">
    <property type="entry name" value="HIS_KIN"/>
    <property type="match status" value="1"/>
</dbReference>
<dbReference type="Proteomes" id="UP000324133">
    <property type="component" value="Unassembled WGS sequence"/>
</dbReference>
<name>A0A5B6TAN4_9BACT</name>
<protein>
    <recommendedName>
        <fullName evidence="2">histidine kinase</fullName>
        <ecNumber evidence="2">2.7.13.3</ecNumber>
    </recommendedName>
</protein>
<evidence type="ECO:0000256" key="5">
    <source>
        <dbReference type="ARBA" id="ARBA00022777"/>
    </source>
</evidence>
<evidence type="ECO:0000313" key="9">
    <source>
        <dbReference type="EMBL" id="KAA3437509.1"/>
    </source>
</evidence>
<keyword evidence="5" id="KW-0418">Kinase</keyword>
<dbReference type="Pfam" id="PF00512">
    <property type="entry name" value="HisKA"/>
    <property type="match status" value="1"/>
</dbReference>
<feature type="domain" description="PAS" evidence="7">
    <location>
        <begin position="287"/>
        <end position="331"/>
    </location>
</feature>
<evidence type="ECO:0000256" key="4">
    <source>
        <dbReference type="ARBA" id="ARBA00022679"/>
    </source>
</evidence>
<dbReference type="PROSITE" id="PS50113">
    <property type="entry name" value="PAC"/>
    <property type="match status" value="2"/>
</dbReference>
<dbReference type="GO" id="GO:0000155">
    <property type="term" value="F:phosphorelay sensor kinase activity"/>
    <property type="evidence" value="ECO:0007669"/>
    <property type="project" value="InterPro"/>
</dbReference>
<dbReference type="InterPro" id="IPR003661">
    <property type="entry name" value="HisK_dim/P_dom"/>
</dbReference>
<feature type="domain" description="PAC" evidence="8">
    <location>
        <begin position="359"/>
        <end position="409"/>
    </location>
</feature>
<dbReference type="InterPro" id="IPR003594">
    <property type="entry name" value="HATPase_dom"/>
</dbReference>
<evidence type="ECO:0000259" key="8">
    <source>
        <dbReference type="PROSITE" id="PS50113"/>
    </source>
</evidence>